<proteinExistence type="predicted"/>
<evidence type="ECO:0000313" key="2">
    <source>
        <dbReference type="EMBL" id="SSA34853.1"/>
    </source>
</evidence>
<dbReference type="EMBL" id="UESZ01000001">
    <property type="protein sequence ID" value="SSA34853.1"/>
    <property type="molecule type" value="Genomic_DNA"/>
</dbReference>
<dbReference type="InterPro" id="IPR000182">
    <property type="entry name" value="GNAT_dom"/>
</dbReference>
<dbReference type="OrthoDB" id="5358891at2"/>
<keyword evidence="3" id="KW-1185">Reference proteome</keyword>
<gene>
    <name evidence="2" type="ORF">SAMN04489750_2183</name>
</gene>
<evidence type="ECO:0000313" key="3">
    <source>
        <dbReference type="Proteomes" id="UP000250028"/>
    </source>
</evidence>
<protein>
    <submittedName>
        <fullName evidence="2">Protein N-acetyltransferase, RimJ/RimL family</fullName>
    </submittedName>
</protein>
<dbReference type="InterPro" id="IPR016181">
    <property type="entry name" value="Acyl_CoA_acyltransferase"/>
</dbReference>
<organism evidence="2 3">
    <name type="scientific">Branchiibius hedensis</name>
    <dbReference type="NCBI Taxonomy" id="672460"/>
    <lineage>
        <taxon>Bacteria</taxon>
        <taxon>Bacillati</taxon>
        <taxon>Actinomycetota</taxon>
        <taxon>Actinomycetes</taxon>
        <taxon>Micrococcales</taxon>
        <taxon>Dermacoccaceae</taxon>
        <taxon>Branchiibius</taxon>
    </lineage>
</organism>
<dbReference type="Gene3D" id="3.40.630.30">
    <property type="match status" value="1"/>
</dbReference>
<dbReference type="Pfam" id="PF13302">
    <property type="entry name" value="Acetyltransf_3"/>
    <property type="match status" value="1"/>
</dbReference>
<sequence>MLRAATDDDKDLALKWRNHPVVRAVSLQQQPISEDEHTQYWDSLKNNRHRKVYIYELADTPAGVVTFFDIDDGYAMWGYYLDNDGLEARGQLLPAWIKIQREAVKLAFGPTDQGGLALEVLEGEVLEANEAVRSMNKRNGFEEVGVEDVEIDGLVTVVHRIRRTVQPGDR</sequence>
<dbReference type="RefSeq" id="WP_109685737.1">
    <property type="nucleotide sequence ID" value="NZ_QGDN01000001.1"/>
</dbReference>
<keyword evidence="2" id="KW-0808">Transferase</keyword>
<feature type="domain" description="N-acetyltransferase" evidence="1">
    <location>
        <begin position="2"/>
        <end position="142"/>
    </location>
</feature>
<reference evidence="3" key="1">
    <citation type="submission" date="2016-10" db="EMBL/GenBank/DDBJ databases">
        <authorList>
            <person name="Varghese N."/>
            <person name="Submissions S."/>
        </authorList>
    </citation>
    <scope>NUCLEOTIDE SEQUENCE [LARGE SCALE GENOMIC DNA]</scope>
    <source>
        <strain evidence="3">DSM 22951</strain>
    </source>
</reference>
<dbReference type="Proteomes" id="UP000250028">
    <property type="component" value="Unassembled WGS sequence"/>
</dbReference>
<dbReference type="SUPFAM" id="SSF55729">
    <property type="entry name" value="Acyl-CoA N-acyltransferases (Nat)"/>
    <property type="match status" value="1"/>
</dbReference>
<evidence type="ECO:0000259" key="1">
    <source>
        <dbReference type="Pfam" id="PF13302"/>
    </source>
</evidence>
<dbReference type="AlphaFoldDB" id="A0A2Y9C1S5"/>
<name>A0A2Y9C1S5_9MICO</name>
<dbReference type="GO" id="GO:0016747">
    <property type="term" value="F:acyltransferase activity, transferring groups other than amino-acyl groups"/>
    <property type="evidence" value="ECO:0007669"/>
    <property type="project" value="InterPro"/>
</dbReference>
<accession>A0A2Y9C1S5</accession>